<evidence type="ECO:0000256" key="1">
    <source>
        <dbReference type="ARBA" id="ARBA00022729"/>
    </source>
</evidence>
<dbReference type="InterPro" id="IPR013519">
    <property type="entry name" value="Int_alpha_beta-p"/>
</dbReference>
<accession>A0A916Y716</accession>
<dbReference type="NCBIfam" id="TIGR04183">
    <property type="entry name" value="Por_Secre_tail"/>
    <property type="match status" value="1"/>
</dbReference>
<keyword evidence="2" id="KW-0677">Repeat</keyword>
<proteinExistence type="predicted"/>
<dbReference type="PANTHER" id="PTHR36220">
    <property type="entry name" value="UNNAMED PRODUCT"/>
    <property type="match status" value="1"/>
</dbReference>
<gene>
    <name evidence="5" type="ORF">GCM10011343_23770</name>
</gene>
<dbReference type="Gene3D" id="2.130.10.130">
    <property type="entry name" value="Integrin alpha, N-terminal"/>
    <property type="match status" value="1"/>
</dbReference>
<dbReference type="InterPro" id="IPR028994">
    <property type="entry name" value="Integrin_alpha_N"/>
</dbReference>
<organism evidence="5 6">
    <name type="scientific">Flavobacterium orientale</name>
    <dbReference type="NCBI Taxonomy" id="1756020"/>
    <lineage>
        <taxon>Bacteria</taxon>
        <taxon>Pseudomonadati</taxon>
        <taxon>Bacteroidota</taxon>
        <taxon>Flavobacteriia</taxon>
        <taxon>Flavobacteriales</taxon>
        <taxon>Flavobacteriaceae</taxon>
        <taxon>Flavobacterium</taxon>
    </lineage>
</organism>
<dbReference type="AlphaFoldDB" id="A0A916Y716"/>
<protein>
    <recommendedName>
        <fullName evidence="4">Secretion system C-terminal sorting domain-containing protein</fullName>
    </recommendedName>
</protein>
<keyword evidence="3" id="KW-0325">Glycoprotein</keyword>
<evidence type="ECO:0000313" key="5">
    <source>
        <dbReference type="EMBL" id="GGD32994.1"/>
    </source>
</evidence>
<name>A0A916Y716_9FLAO</name>
<evidence type="ECO:0000259" key="4">
    <source>
        <dbReference type="Pfam" id="PF18962"/>
    </source>
</evidence>
<dbReference type="PANTHER" id="PTHR36220:SF1">
    <property type="entry name" value="GAMMA TUBULIN COMPLEX COMPONENT C-TERMINAL DOMAIN-CONTAINING PROTEIN"/>
    <property type="match status" value="1"/>
</dbReference>
<evidence type="ECO:0000256" key="2">
    <source>
        <dbReference type="ARBA" id="ARBA00022737"/>
    </source>
</evidence>
<dbReference type="Proteomes" id="UP000625735">
    <property type="component" value="Unassembled WGS sequence"/>
</dbReference>
<dbReference type="SMART" id="SM00191">
    <property type="entry name" value="Int_alpha"/>
    <property type="match status" value="4"/>
</dbReference>
<sequence length="469" mass="52415">METKSIMLRKLLLFSFFLSIFTLTAQTNLSGFLPSNSNSGIRFGWQTALHDDTYVVSSQTFSSTLGKVFVFSKVNQVLTQQSVLYADDAVSTDQFGRSIAIFGDYIAVGSPFHDSEFTDSGAVYVYKKIDNVWTFIQKITAFDTSADKNFGSCVKIQGTSLFVSAPNDQNSNSSGSVYVYSYNGTNWSFQQKLTVPLTTELGLKFEVQGNLLVAIDALDAHHTFTYNNSWILSDSTLYIGNLEYDLRDFVLDGERLYITAVSPMNPTDNAVLILNRVNNTWVFEPGVDGNFNDFYIGKIAVSGTHMLVGYQNYIFQVERKFPIRYYKKISNSWVLQTTFYGEGAAGFDDYFGNSIAMQDAEILIGAPEEGIALSTGKAYAFNLNLLSVSSFEKNNIVVYPNPTVNNILFENQTLLEVAQYELFSSSGKLITLSSKDSSFISLENLHSGIYILRTTFENGSFENHKIIKY</sequence>
<dbReference type="SUPFAM" id="SSF69318">
    <property type="entry name" value="Integrin alpha N-terminal domain"/>
    <property type="match status" value="1"/>
</dbReference>
<evidence type="ECO:0000256" key="3">
    <source>
        <dbReference type="ARBA" id="ARBA00023180"/>
    </source>
</evidence>
<dbReference type="InterPro" id="IPR026444">
    <property type="entry name" value="Secre_tail"/>
</dbReference>
<dbReference type="Pfam" id="PF18962">
    <property type="entry name" value="Por_Secre_tail"/>
    <property type="match status" value="1"/>
</dbReference>
<dbReference type="EMBL" id="BMFG01000010">
    <property type="protein sequence ID" value="GGD32994.1"/>
    <property type="molecule type" value="Genomic_DNA"/>
</dbReference>
<feature type="domain" description="Secretion system C-terminal sorting" evidence="4">
    <location>
        <begin position="398"/>
        <end position="467"/>
    </location>
</feature>
<dbReference type="Pfam" id="PF14312">
    <property type="entry name" value="FG-GAP_2"/>
    <property type="match status" value="2"/>
</dbReference>
<comment type="caution">
    <text evidence="5">The sequence shown here is derived from an EMBL/GenBank/DDBJ whole genome shotgun (WGS) entry which is preliminary data.</text>
</comment>
<keyword evidence="6" id="KW-1185">Reference proteome</keyword>
<reference evidence="5" key="1">
    <citation type="journal article" date="2014" name="Int. J. Syst. Evol. Microbiol.">
        <title>Complete genome sequence of Corynebacterium casei LMG S-19264T (=DSM 44701T), isolated from a smear-ripened cheese.</title>
        <authorList>
            <consortium name="US DOE Joint Genome Institute (JGI-PGF)"/>
            <person name="Walter F."/>
            <person name="Albersmeier A."/>
            <person name="Kalinowski J."/>
            <person name="Ruckert C."/>
        </authorList>
    </citation>
    <scope>NUCLEOTIDE SEQUENCE</scope>
    <source>
        <strain evidence="5">CGMCC 1.12506</strain>
    </source>
</reference>
<evidence type="ECO:0000313" key="6">
    <source>
        <dbReference type="Proteomes" id="UP000625735"/>
    </source>
</evidence>
<keyword evidence="1" id="KW-0732">Signal</keyword>
<reference evidence="5" key="2">
    <citation type="submission" date="2020-09" db="EMBL/GenBank/DDBJ databases">
        <authorList>
            <person name="Sun Q."/>
            <person name="Zhou Y."/>
        </authorList>
    </citation>
    <scope>NUCLEOTIDE SEQUENCE</scope>
    <source>
        <strain evidence="5">CGMCC 1.12506</strain>
    </source>
</reference>
<dbReference type="InterPro" id="IPR013517">
    <property type="entry name" value="FG-GAP"/>
</dbReference>